<dbReference type="Proteomes" id="UP000610594">
    <property type="component" value="Unassembled WGS sequence"/>
</dbReference>
<keyword evidence="1" id="KW-0812">Transmembrane</keyword>
<comment type="caution">
    <text evidence="2">The sequence shown here is derived from an EMBL/GenBank/DDBJ whole genome shotgun (WGS) entry which is preliminary data.</text>
</comment>
<reference evidence="2 3" key="1">
    <citation type="submission" date="2019-10" db="EMBL/GenBank/DDBJ databases">
        <title>Taxonomy of Antarctic Massilia spp.: description of Massilia rubra sp. nov., Massilia aquatica sp. nov., Massilia mucilaginosa sp. nov., Massilia frigida sp. nov. isolated from streams, lakes and regoliths.</title>
        <authorList>
            <person name="Holochova P."/>
            <person name="Sedlacek I."/>
            <person name="Kralova S."/>
            <person name="Maslanova I."/>
            <person name="Busse H.-J."/>
            <person name="Stankova E."/>
            <person name="Vrbovska V."/>
            <person name="Kovarovic V."/>
            <person name="Bartak M."/>
            <person name="Svec P."/>
            <person name="Pantucek R."/>
        </authorList>
    </citation>
    <scope>NUCLEOTIDE SEQUENCE [LARGE SCALE GENOMIC DNA]</scope>
    <source>
        <strain evidence="2 3">CCM 8694</strain>
    </source>
</reference>
<evidence type="ECO:0000313" key="3">
    <source>
        <dbReference type="Proteomes" id="UP000610594"/>
    </source>
</evidence>
<evidence type="ECO:0000256" key="1">
    <source>
        <dbReference type="SAM" id="Phobius"/>
    </source>
</evidence>
<protein>
    <submittedName>
        <fullName evidence="2">Uncharacterized protein</fullName>
    </submittedName>
</protein>
<name>A0ABX0MZY7_9BURK</name>
<organism evidence="2 3">
    <name type="scientific">Massilia genomosp. 1</name>
    <dbReference type="NCBI Taxonomy" id="2609280"/>
    <lineage>
        <taxon>Bacteria</taxon>
        <taxon>Pseudomonadati</taxon>
        <taxon>Pseudomonadota</taxon>
        <taxon>Betaproteobacteria</taxon>
        <taxon>Burkholderiales</taxon>
        <taxon>Oxalobacteraceae</taxon>
        <taxon>Telluria group</taxon>
        <taxon>Massilia</taxon>
    </lineage>
</organism>
<keyword evidence="3" id="KW-1185">Reference proteome</keyword>
<feature type="transmembrane region" description="Helical" evidence="1">
    <location>
        <begin position="97"/>
        <end position="115"/>
    </location>
</feature>
<accession>A0ABX0MZY7</accession>
<sequence length="145" mass="16745">MDKSGFINRINRLRIEKVAGKGLYLRRMTVGQKFACEQSRWFCTSHPVDIHRLIHMCCQPVAFFATFFGLEKSDLPVFVAGCFFWETLSFCSAKKKIFRFLAFGVLGLVFSKVLMVYLKRLNIELVVVVNRGVFLWIMAKTCTKS</sequence>
<evidence type="ECO:0000313" key="2">
    <source>
        <dbReference type="EMBL" id="NHZ65227.1"/>
    </source>
</evidence>
<dbReference type="EMBL" id="WHJF01000076">
    <property type="protein sequence ID" value="NHZ65227.1"/>
    <property type="molecule type" value="Genomic_DNA"/>
</dbReference>
<proteinExistence type="predicted"/>
<gene>
    <name evidence="2" type="ORF">F1735_23495</name>
</gene>
<keyword evidence="1" id="KW-0472">Membrane</keyword>
<keyword evidence="1" id="KW-1133">Transmembrane helix</keyword>